<dbReference type="Pfam" id="PF00561">
    <property type="entry name" value="Abhydrolase_1"/>
    <property type="match status" value="1"/>
</dbReference>
<dbReference type="InterPro" id="IPR000073">
    <property type="entry name" value="AB_hydrolase_1"/>
</dbReference>
<dbReference type="InterPro" id="IPR029058">
    <property type="entry name" value="AB_hydrolase_fold"/>
</dbReference>
<proteinExistence type="predicted"/>
<dbReference type="EMBL" id="JBEYBF010000004">
    <property type="protein sequence ID" value="MEU1951866.1"/>
    <property type="molecule type" value="Genomic_DNA"/>
</dbReference>
<gene>
    <name evidence="2" type="ORF">ABZ510_08375</name>
</gene>
<accession>A0ABV2WLV0</accession>
<evidence type="ECO:0000313" key="2">
    <source>
        <dbReference type="EMBL" id="MEU1951866.1"/>
    </source>
</evidence>
<dbReference type="PANTHER" id="PTHR43433">
    <property type="entry name" value="HYDROLASE, ALPHA/BETA FOLD FAMILY PROTEIN"/>
    <property type="match status" value="1"/>
</dbReference>
<evidence type="ECO:0000259" key="1">
    <source>
        <dbReference type="Pfam" id="PF00561"/>
    </source>
</evidence>
<dbReference type="InterPro" id="IPR050471">
    <property type="entry name" value="AB_hydrolase"/>
</dbReference>
<reference evidence="2 3" key="1">
    <citation type="submission" date="2024-06" db="EMBL/GenBank/DDBJ databases">
        <title>The Natural Products Discovery Center: Release of the First 8490 Sequenced Strains for Exploring Actinobacteria Biosynthetic Diversity.</title>
        <authorList>
            <person name="Kalkreuter E."/>
            <person name="Kautsar S.A."/>
            <person name="Yang D."/>
            <person name="Bader C.D."/>
            <person name="Teijaro C.N."/>
            <person name="Fluegel L."/>
            <person name="Davis C.M."/>
            <person name="Simpson J.R."/>
            <person name="Lauterbach L."/>
            <person name="Steele A.D."/>
            <person name="Gui C."/>
            <person name="Meng S."/>
            <person name="Li G."/>
            <person name="Viehrig K."/>
            <person name="Ye F."/>
            <person name="Su P."/>
            <person name="Kiefer A.F."/>
            <person name="Nichols A."/>
            <person name="Cepeda A.J."/>
            <person name="Yan W."/>
            <person name="Fan B."/>
            <person name="Jiang Y."/>
            <person name="Adhikari A."/>
            <person name="Zheng C.-J."/>
            <person name="Schuster L."/>
            <person name="Cowan T.M."/>
            <person name="Smanski M.J."/>
            <person name="Chevrette M.G."/>
            <person name="De Carvalho L.P.S."/>
            <person name="Shen B."/>
        </authorList>
    </citation>
    <scope>NUCLEOTIDE SEQUENCE [LARGE SCALE GENOMIC DNA]</scope>
    <source>
        <strain evidence="2 3">NPDC019708</strain>
    </source>
</reference>
<comment type="caution">
    <text evidence="2">The sequence shown here is derived from an EMBL/GenBank/DDBJ whole genome shotgun (WGS) entry which is preliminary data.</text>
</comment>
<dbReference type="PANTHER" id="PTHR43433:SF5">
    <property type="entry name" value="AB HYDROLASE-1 DOMAIN-CONTAINING PROTEIN"/>
    <property type="match status" value="1"/>
</dbReference>
<organism evidence="2 3">
    <name type="scientific">Nocardia rhamnosiphila</name>
    <dbReference type="NCBI Taxonomy" id="426716"/>
    <lineage>
        <taxon>Bacteria</taxon>
        <taxon>Bacillati</taxon>
        <taxon>Actinomycetota</taxon>
        <taxon>Actinomycetes</taxon>
        <taxon>Mycobacteriales</taxon>
        <taxon>Nocardiaceae</taxon>
        <taxon>Nocardia</taxon>
    </lineage>
</organism>
<dbReference type="SUPFAM" id="SSF53474">
    <property type="entry name" value="alpha/beta-Hydrolases"/>
    <property type="match status" value="1"/>
</dbReference>
<name>A0ABV2WLV0_9NOCA</name>
<dbReference type="RefSeq" id="WP_051714271.1">
    <property type="nucleotide sequence ID" value="NZ_JBEYBD010000001.1"/>
</dbReference>
<keyword evidence="3" id="KW-1185">Reference proteome</keyword>
<evidence type="ECO:0000313" key="3">
    <source>
        <dbReference type="Proteomes" id="UP001550628"/>
    </source>
</evidence>
<dbReference type="GeneID" id="96248401"/>
<sequence length="168" mass="17473">MVLLHGGGPDHRSLLPLAGRLADTYRIVLPGMRGYGQSPCPDPAAHTWSRYAEDVTALLHHLGAERASIGGMCLCSTITARAATAYPERFAAAISISLEDIEDDAAAFAETVTARGVEAAWAPILPGLVPVIGTLVREAIPRGNPAGIAAAAAIGRDRASAHRPNSPH</sequence>
<keyword evidence="2" id="KW-0378">Hydrolase</keyword>
<dbReference type="GO" id="GO:0016787">
    <property type="term" value="F:hydrolase activity"/>
    <property type="evidence" value="ECO:0007669"/>
    <property type="project" value="UniProtKB-KW"/>
</dbReference>
<dbReference type="Proteomes" id="UP001550628">
    <property type="component" value="Unassembled WGS sequence"/>
</dbReference>
<protein>
    <submittedName>
        <fullName evidence="2">Alpha/beta hydrolase</fullName>
    </submittedName>
</protein>
<feature type="domain" description="AB hydrolase-1" evidence="1">
    <location>
        <begin position="1"/>
        <end position="101"/>
    </location>
</feature>
<dbReference type="Gene3D" id="3.40.50.1820">
    <property type="entry name" value="alpha/beta hydrolase"/>
    <property type="match status" value="1"/>
</dbReference>